<dbReference type="InterPro" id="IPR003609">
    <property type="entry name" value="Pan_app"/>
</dbReference>
<name>A0A2P6TUR6_CHLSO</name>
<evidence type="ECO:0000259" key="2">
    <source>
        <dbReference type="Pfam" id="PF14295"/>
    </source>
</evidence>
<organism evidence="3 4">
    <name type="scientific">Chlorella sorokiniana</name>
    <name type="common">Freshwater green alga</name>
    <dbReference type="NCBI Taxonomy" id="3076"/>
    <lineage>
        <taxon>Eukaryota</taxon>
        <taxon>Viridiplantae</taxon>
        <taxon>Chlorophyta</taxon>
        <taxon>core chlorophytes</taxon>
        <taxon>Trebouxiophyceae</taxon>
        <taxon>Chlorellales</taxon>
        <taxon>Chlorellaceae</taxon>
        <taxon>Chlorella clade</taxon>
        <taxon>Chlorella</taxon>
    </lineage>
</organism>
<evidence type="ECO:0000313" key="3">
    <source>
        <dbReference type="EMBL" id="PRW57815.1"/>
    </source>
</evidence>
<proteinExistence type="predicted"/>
<dbReference type="OrthoDB" id="5421723at2759"/>
<dbReference type="EMBL" id="LHPG02000006">
    <property type="protein sequence ID" value="PRW57815.1"/>
    <property type="molecule type" value="Genomic_DNA"/>
</dbReference>
<keyword evidence="4" id="KW-1185">Reference proteome</keyword>
<sequence length="505" mass="51422">MLHHFVRDTAIHRVLMRSNSGIAAAMPRRGLRAAAALAATLALALLLPVASQNDRLSTRDLSDPTAAGDVWATFSRSENTLLRGPVLVSAATADSDAACAKACAAAQGCLFWSWCPEVIGCDALSYCNTTAGEASTLLLPGFSCLLTGDTVEGLQQRTAAYIMKGPAVTWVGGLWSPQQAQQGSADGAASGRKLLGRAGGPALTAQQHSAGSGAAAAGLPAPLLQLGGSGSSGRRRALLQGGDSTNADGIWQQYTRENNTLYRGPSLAGPPRVAVDEADCATECSKQPNCTQWALCPASETKGCQLLEWCDPATDAYPSTVLAGTCLLSYDPQEGRDAYIMLQGPAVTWSSGFLNASAVNGSAPAPPPSSEPSPAPSPESPSPPADSPSPPASPADPPASPAESPSSPPPSDSPAPSGDCPPPGKMCGGLCIDVTKDPMNCGFCANQCFPGSGEMCMGGICMCGAGQRRCGTQCANILLDSSNCGSCGWSCFGRGSGMCMMGVCQ</sequence>
<feature type="region of interest" description="Disordered" evidence="1">
    <location>
        <begin position="360"/>
        <end position="419"/>
    </location>
</feature>
<dbReference type="Proteomes" id="UP000239899">
    <property type="component" value="Unassembled WGS sequence"/>
</dbReference>
<dbReference type="Pfam" id="PF14295">
    <property type="entry name" value="PAN_4"/>
    <property type="match status" value="2"/>
</dbReference>
<dbReference type="AlphaFoldDB" id="A0A2P6TUR6"/>
<accession>A0A2P6TUR6</accession>
<feature type="domain" description="Apple" evidence="2">
    <location>
        <begin position="273"/>
        <end position="306"/>
    </location>
</feature>
<evidence type="ECO:0000256" key="1">
    <source>
        <dbReference type="SAM" id="MobiDB-lite"/>
    </source>
</evidence>
<comment type="caution">
    <text evidence="3">The sequence shown here is derived from an EMBL/GenBank/DDBJ whole genome shotgun (WGS) entry which is preliminary data.</text>
</comment>
<reference evidence="3 4" key="1">
    <citation type="journal article" date="2018" name="Plant J.">
        <title>Genome sequences of Chlorella sorokiniana UTEX 1602 and Micractinium conductrix SAG 241.80: implications to maltose excretion by a green alga.</title>
        <authorList>
            <person name="Arriola M.B."/>
            <person name="Velmurugan N."/>
            <person name="Zhang Y."/>
            <person name="Plunkett M.H."/>
            <person name="Hondzo H."/>
            <person name="Barney B.M."/>
        </authorList>
    </citation>
    <scope>NUCLEOTIDE SEQUENCE [LARGE SCALE GENOMIC DNA]</scope>
    <source>
        <strain evidence="4">UTEX 1602</strain>
    </source>
</reference>
<feature type="compositionally biased region" description="Pro residues" evidence="1">
    <location>
        <begin position="364"/>
        <end position="419"/>
    </location>
</feature>
<protein>
    <submittedName>
        <fullName evidence="3">EGF domain-containing</fullName>
    </submittedName>
</protein>
<feature type="domain" description="Apple" evidence="2">
    <location>
        <begin position="91"/>
        <end position="117"/>
    </location>
</feature>
<evidence type="ECO:0000313" key="4">
    <source>
        <dbReference type="Proteomes" id="UP000239899"/>
    </source>
</evidence>
<gene>
    <name evidence="3" type="ORF">C2E21_3323</name>
</gene>